<evidence type="ECO:0000313" key="2">
    <source>
        <dbReference type="EMBL" id="VEL32556.1"/>
    </source>
</evidence>
<dbReference type="InterPro" id="IPR011009">
    <property type="entry name" value="Kinase-like_dom_sf"/>
</dbReference>
<evidence type="ECO:0000256" key="1">
    <source>
        <dbReference type="SAM" id="MobiDB-lite"/>
    </source>
</evidence>
<dbReference type="EMBL" id="CAAALY010244339">
    <property type="protein sequence ID" value="VEL32556.1"/>
    <property type="molecule type" value="Genomic_DNA"/>
</dbReference>
<evidence type="ECO:0000313" key="3">
    <source>
        <dbReference type="Proteomes" id="UP000784294"/>
    </source>
</evidence>
<dbReference type="AlphaFoldDB" id="A0A3S5BNY1"/>
<comment type="caution">
    <text evidence="2">The sequence shown here is derived from an EMBL/GenBank/DDBJ whole genome shotgun (WGS) entry which is preliminary data.</text>
</comment>
<reference evidence="2" key="1">
    <citation type="submission" date="2018-11" db="EMBL/GenBank/DDBJ databases">
        <authorList>
            <consortium name="Pathogen Informatics"/>
        </authorList>
    </citation>
    <scope>NUCLEOTIDE SEQUENCE</scope>
</reference>
<name>A0A3S5BNY1_9PLAT</name>
<evidence type="ECO:0008006" key="4">
    <source>
        <dbReference type="Google" id="ProtNLM"/>
    </source>
</evidence>
<dbReference type="Proteomes" id="UP000784294">
    <property type="component" value="Unassembled WGS sequence"/>
</dbReference>
<dbReference type="OrthoDB" id="774951at2759"/>
<dbReference type="SUPFAM" id="SSF56112">
    <property type="entry name" value="Protein kinase-like (PK-like)"/>
    <property type="match status" value="1"/>
</dbReference>
<organism evidence="2 3">
    <name type="scientific">Protopolystoma xenopodis</name>
    <dbReference type="NCBI Taxonomy" id="117903"/>
    <lineage>
        <taxon>Eukaryota</taxon>
        <taxon>Metazoa</taxon>
        <taxon>Spiralia</taxon>
        <taxon>Lophotrochozoa</taxon>
        <taxon>Platyhelminthes</taxon>
        <taxon>Monogenea</taxon>
        <taxon>Polyopisthocotylea</taxon>
        <taxon>Polystomatidea</taxon>
        <taxon>Polystomatidae</taxon>
        <taxon>Protopolystoma</taxon>
    </lineage>
</organism>
<feature type="compositionally biased region" description="Low complexity" evidence="1">
    <location>
        <begin position="143"/>
        <end position="158"/>
    </location>
</feature>
<gene>
    <name evidence="2" type="ORF">PXEA_LOCUS25996</name>
</gene>
<protein>
    <recommendedName>
        <fullName evidence="4">Serine-threonine/tyrosine-protein kinase catalytic domain-containing protein</fullName>
    </recommendedName>
</protein>
<feature type="region of interest" description="Disordered" evidence="1">
    <location>
        <begin position="141"/>
        <end position="164"/>
    </location>
</feature>
<keyword evidence="3" id="KW-1185">Reference proteome</keyword>
<accession>A0A3S5BNY1</accession>
<proteinExistence type="predicted"/>
<sequence length="164" mass="18421">MSRRLRKPDRTIKVNQLQYNGNQSFSSGVLDLRISSSCTFVRNEILPNTQFINTFSLCNLKSGNYLSVPPGWLCYLAPEIIKLLNLDHTLANNTAELPFTTQSDVFAFGSEILLQCWAYQASRRPEFTSLVRSLDRLPKLHRSPSYPAKPPSASNSSSHDALIS</sequence>